<comment type="function">
    <text evidence="1">Required for maturation of urease via the functional incorporation of the urease nickel metallocenter.</text>
</comment>
<name>A0A9X1FWJ0_9RHOB</name>
<dbReference type="AlphaFoldDB" id="A0A9X1FWJ0"/>
<gene>
    <name evidence="1" type="primary">ureF</name>
    <name evidence="2" type="ORF">KX928_14405</name>
</gene>
<keyword evidence="3" id="KW-1185">Reference proteome</keyword>
<evidence type="ECO:0000313" key="3">
    <source>
        <dbReference type="Proteomes" id="UP001138661"/>
    </source>
</evidence>
<comment type="subcellular location">
    <subcellularLocation>
        <location evidence="1">Cytoplasm</location>
    </subcellularLocation>
</comment>
<dbReference type="InterPro" id="IPR002639">
    <property type="entry name" value="UreF"/>
</dbReference>
<reference evidence="2" key="1">
    <citation type="submission" date="2021-07" db="EMBL/GenBank/DDBJ databases">
        <title>Roseobacter insulae sp. nov., isolated from a tidal flat.</title>
        <authorList>
            <person name="Park S."/>
            <person name="Yoon J.-H."/>
        </authorList>
    </citation>
    <scope>NUCLEOTIDE SEQUENCE</scope>
    <source>
        <strain evidence="2">YSTF-M11</strain>
    </source>
</reference>
<dbReference type="RefSeq" id="WP_219503974.1">
    <property type="nucleotide sequence ID" value="NZ_JAHXDN010000004.1"/>
</dbReference>
<comment type="caution">
    <text evidence="2">The sequence shown here is derived from an EMBL/GenBank/DDBJ whole genome shotgun (WGS) entry which is preliminary data.</text>
</comment>
<dbReference type="GO" id="GO:0005737">
    <property type="term" value="C:cytoplasm"/>
    <property type="evidence" value="ECO:0007669"/>
    <property type="project" value="UniProtKB-SubCell"/>
</dbReference>
<dbReference type="PIRSF" id="PIRSF009467">
    <property type="entry name" value="Ureas_acces_UreF"/>
    <property type="match status" value="1"/>
</dbReference>
<sequence>MTTDAVLTLTQWLSPGFPVGAFAYSHGLETAIETQKITHAKHLESWLTDLVCHGSGYADLVILAAAYQADDDMLAEVDATARAFAASAERLLETEQQGAAFARTLDAVWKTRIGPLTYPVAVGRAARLLRLPLDITARMYLHALVANLISASVRLVPLGQTEGQAALAALSPLIRSTAAKALKTPLPHLSSQCFALDIAAMHHEVQYSKVFRT</sequence>
<dbReference type="Pfam" id="PF01730">
    <property type="entry name" value="UreF"/>
    <property type="match status" value="1"/>
</dbReference>
<proteinExistence type="inferred from homology"/>
<dbReference type="HAMAP" id="MF_01385">
    <property type="entry name" value="UreF"/>
    <property type="match status" value="1"/>
</dbReference>
<protein>
    <recommendedName>
        <fullName evidence="1">Urease accessory protein UreF</fullName>
    </recommendedName>
</protein>
<comment type="similarity">
    <text evidence="1">Belongs to the UreF family.</text>
</comment>
<evidence type="ECO:0000313" key="2">
    <source>
        <dbReference type="EMBL" id="MBW4708978.1"/>
    </source>
</evidence>
<dbReference type="Proteomes" id="UP001138661">
    <property type="component" value="Unassembled WGS sequence"/>
</dbReference>
<dbReference type="EMBL" id="JAHXDN010000004">
    <property type="protein sequence ID" value="MBW4708978.1"/>
    <property type="molecule type" value="Genomic_DNA"/>
</dbReference>
<evidence type="ECO:0000256" key="1">
    <source>
        <dbReference type="HAMAP-Rule" id="MF_01385"/>
    </source>
</evidence>
<dbReference type="PANTHER" id="PTHR33620">
    <property type="entry name" value="UREASE ACCESSORY PROTEIN F"/>
    <property type="match status" value="1"/>
</dbReference>
<keyword evidence="1" id="KW-0996">Nickel insertion</keyword>
<dbReference type="GO" id="GO:0016151">
    <property type="term" value="F:nickel cation binding"/>
    <property type="evidence" value="ECO:0007669"/>
    <property type="project" value="UniProtKB-UniRule"/>
</dbReference>
<dbReference type="PANTHER" id="PTHR33620:SF1">
    <property type="entry name" value="UREASE ACCESSORY PROTEIN F"/>
    <property type="match status" value="1"/>
</dbReference>
<accession>A0A9X1FWJ0</accession>
<comment type="subunit">
    <text evidence="1">UreD, UreF and UreG form a complex that acts as a GTP-hydrolysis-dependent molecular chaperone, activating the urease apoprotein by helping to assemble the nickel containing metallocenter of UreC. The UreE protein probably delivers the nickel.</text>
</comment>
<keyword evidence="1" id="KW-0143">Chaperone</keyword>
<keyword evidence="1" id="KW-0963">Cytoplasm</keyword>
<organism evidence="2 3">
    <name type="scientific">Roseobacter insulae</name>
    <dbReference type="NCBI Taxonomy" id="2859783"/>
    <lineage>
        <taxon>Bacteria</taxon>
        <taxon>Pseudomonadati</taxon>
        <taxon>Pseudomonadota</taxon>
        <taxon>Alphaproteobacteria</taxon>
        <taxon>Rhodobacterales</taxon>
        <taxon>Roseobacteraceae</taxon>
        <taxon>Roseobacter</taxon>
    </lineage>
</organism>